<protein>
    <submittedName>
        <fullName evidence="2">Uncharacterized protein</fullName>
    </submittedName>
</protein>
<keyword evidence="3" id="KW-1185">Reference proteome</keyword>
<evidence type="ECO:0000256" key="1">
    <source>
        <dbReference type="SAM" id="Phobius"/>
    </source>
</evidence>
<dbReference type="RefSeq" id="WP_338102508.1">
    <property type="nucleotide sequence ID" value="NZ_CP131060.1"/>
</dbReference>
<proteinExistence type="predicted"/>
<dbReference type="EMBL" id="CP131060">
    <property type="protein sequence ID" value="WNY26178.1"/>
    <property type="molecule type" value="Genomic_DNA"/>
</dbReference>
<evidence type="ECO:0000313" key="2">
    <source>
        <dbReference type="EMBL" id="WNY26178.1"/>
    </source>
</evidence>
<gene>
    <name evidence="2" type="ORF">MsAc7_17510</name>
</gene>
<organism evidence="2 3">
    <name type="scientific">Methanolapillus millepedarum</name>
    <dbReference type="NCBI Taxonomy" id="3028296"/>
    <lineage>
        <taxon>Archaea</taxon>
        <taxon>Methanobacteriati</taxon>
        <taxon>Methanobacteriota</taxon>
        <taxon>Stenosarchaea group</taxon>
        <taxon>Methanomicrobia</taxon>
        <taxon>Methanosarcinales</taxon>
        <taxon>Methanosarcinaceae</taxon>
        <taxon>Methanolapillus</taxon>
    </lineage>
</organism>
<keyword evidence="1" id="KW-1133">Transmembrane helix</keyword>
<dbReference type="GeneID" id="89230845"/>
<name>A0AA96V6R0_9EURY</name>
<sequence length="110" mass="12558">MTIEQMIYIALMIGAIVITSIVINYYSKKTGRNVREDMDKIYDSCLVIKKAADDGKFTEEEKKQVLEAIELIGDSIYPYIDFIEKSGILDVIWIKIKSGIAGFWSKVQKN</sequence>
<accession>A0AA96V6R0</accession>
<dbReference type="Proteomes" id="UP001303587">
    <property type="component" value="Chromosome"/>
</dbReference>
<evidence type="ECO:0000313" key="3">
    <source>
        <dbReference type="Proteomes" id="UP001303587"/>
    </source>
</evidence>
<keyword evidence="1" id="KW-0812">Transmembrane</keyword>
<feature type="transmembrane region" description="Helical" evidence="1">
    <location>
        <begin position="6"/>
        <end position="26"/>
    </location>
</feature>
<keyword evidence="1" id="KW-0472">Membrane</keyword>
<dbReference type="AlphaFoldDB" id="A0AA96V6R0"/>
<reference evidence="2 3" key="1">
    <citation type="submission" date="2023-07" db="EMBL/GenBank/DDBJ databases">
        <title>Closed genoem sequence of Methanosarcinaceae archaeon Ac7.</title>
        <authorList>
            <person name="Poehlein A."/>
            <person name="Protasov E."/>
            <person name="Platt K."/>
            <person name="Reeh H."/>
            <person name="Daniel R."/>
            <person name="Brune A."/>
        </authorList>
    </citation>
    <scope>NUCLEOTIDE SEQUENCE [LARGE SCALE GENOMIC DNA]</scope>
    <source>
        <strain evidence="2 3">Ac7</strain>
    </source>
</reference>